<evidence type="ECO:0000313" key="2">
    <source>
        <dbReference type="EMBL" id="ODS23610.1"/>
    </source>
</evidence>
<feature type="domain" description="DUF7673" evidence="1">
    <location>
        <begin position="7"/>
        <end position="73"/>
    </location>
</feature>
<dbReference type="STRING" id="62101.AB835_08250"/>
<name>A0A1D2QPY7_9GAMM</name>
<accession>A0A1D2QPY7</accession>
<dbReference type="EMBL" id="MDLC01000025">
    <property type="protein sequence ID" value="ODS23610.1"/>
    <property type="molecule type" value="Genomic_DNA"/>
</dbReference>
<protein>
    <recommendedName>
        <fullName evidence="1">DUF7673 domain-containing protein</fullName>
    </recommendedName>
</protein>
<comment type="caution">
    <text evidence="2">The sequence shown here is derived from an EMBL/GenBank/DDBJ whole genome shotgun (WGS) entry which is preliminary data.</text>
</comment>
<proteinExistence type="predicted"/>
<reference evidence="2 3" key="1">
    <citation type="journal article" date="2016" name="Appl. Environ. Microbiol.">
        <title>Lack of Overt Genome Reduction in the Bryostatin-Producing Bryozoan Symbiont "Candidatus Endobugula sertula".</title>
        <authorList>
            <person name="Miller I.J."/>
            <person name="Vanee N."/>
            <person name="Fong S.S."/>
            <person name="Lim-Fong G.E."/>
            <person name="Kwan J.C."/>
        </authorList>
    </citation>
    <scope>NUCLEOTIDE SEQUENCE [LARGE SCALE GENOMIC DNA]</scope>
    <source>
        <strain evidence="2">AB1-4</strain>
    </source>
</reference>
<dbReference type="Pfam" id="PF24720">
    <property type="entry name" value="DUF7673"/>
    <property type="match status" value="1"/>
</dbReference>
<evidence type="ECO:0000313" key="3">
    <source>
        <dbReference type="Proteomes" id="UP000242502"/>
    </source>
</evidence>
<gene>
    <name evidence="2" type="ORF">AB835_08250</name>
</gene>
<dbReference type="Proteomes" id="UP000242502">
    <property type="component" value="Unassembled WGS sequence"/>
</dbReference>
<dbReference type="AlphaFoldDB" id="A0A1D2QPY7"/>
<dbReference type="InterPro" id="IPR056090">
    <property type="entry name" value="DUF7673"/>
</dbReference>
<evidence type="ECO:0000259" key="1">
    <source>
        <dbReference type="Pfam" id="PF24720"/>
    </source>
</evidence>
<organism evidence="2 3">
    <name type="scientific">Candidatus Endobugula sertula</name>
    <name type="common">Bugula neritina bacterial symbiont</name>
    <dbReference type="NCBI Taxonomy" id="62101"/>
    <lineage>
        <taxon>Bacteria</taxon>
        <taxon>Pseudomonadati</taxon>
        <taxon>Pseudomonadota</taxon>
        <taxon>Gammaproteobacteria</taxon>
        <taxon>Cellvibrionales</taxon>
        <taxon>Cellvibrionaceae</taxon>
        <taxon>Candidatus Endobugula</taxon>
    </lineage>
</organism>
<sequence>MCLTHDGPAASAAAQVLLSAYDSSTFQVKTTALCMLDGENLEHALAILRGRVVCMIEPHQLLDEGQDVFDRLYD</sequence>